<evidence type="ECO:0000259" key="4">
    <source>
        <dbReference type="Pfam" id="PF21773"/>
    </source>
</evidence>
<evidence type="ECO:0000256" key="3">
    <source>
        <dbReference type="SAM" id="MobiDB-lite"/>
    </source>
</evidence>
<evidence type="ECO:0000256" key="2">
    <source>
        <dbReference type="SAM" id="Coils"/>
    </source>
</evidence>
<name>A0A1V9ZI48_ACHHY</name>
<feature type="coiled-coil region" evidence="2">
    <location>
        <begin position="166"/>
        <end position="193"/>
    </location>
</feature>
<comment type="caution">
    <text evidence="5">The sequence shown here is derived from an EMBL/GenBank/DDBJ whole genome shotgun (WGS) entry which is preliminary data.</text>
</comment>
<dbReference type="Pfam" id="PF21773">
    <property type="entry name" value="ODAD1_CC"/>
    <property type="match status" value="1"/>
</dbReference>
<dbReference type="OrthoDB" id="74375at2759"/>
<keyword evidence="1 2" id="KW-0175">Coiled coil</keyword>
<reference evidence="5 6" key="1">
    <citation type="journal article" date="2014" name="Genome Biol. Evol.">
        <title>The secreted proteins of Achlya hypogyna and Thraustotheca clavata identify the ancestral oomycete secretome and reveal gene acquisitions by horizontal gene transfer.</title>
        <authorList>
            <person name="Misner I."/>
            <person name="Blouin N."/>
            <person name="Leonard G."/>
            <person name="Richards T.A."/>
            <person name="Lane C.E."/>
        </authorList>
    </citation>
    <scope>NUCLEOTIDE SEQUENCE [LARGE SCALE GENOMIC DNA]</scope>
    <source>
        <strain evidence="5 6">ATCC 48635</strain>
    </source>
</reference>
<gene>
    <name evidence="5" type="ORF">ACHHYP_10108</name>
</gene>
<proteinExistence type="predicted"/>
<feature type="domain" description="ODAD1 central coiled coil region" evidence="4">
    <location>
        <begin position="212"/>
        <end position="486"/>
    </location>
</feature>
<sequence>MAGAPTEGGEFTTRFLASEGIPQYNALLDTHLRQHRKFLLGSKSNLDLLQTTGAIAKVEQGPSADQYIVYLDSPKPEKRAPAPKTDHGVPRQARKKATPLRSASAGCIRKKRLIEPLQTQPAPAQLATPTKTMVRHRSATTFAKADETKPTVNHLLESDLAYHGRILALQKEIAALDAEKKTIDKDIDQMRKQLRGVHAVQENDQAVAHCLSVVQHRFNKAEEEYMKAVTQQAAVRTSVDYLRQELLSLGQVQRKLELDIIEAQQKIVLAEERIATTKATGNETANELSELERQAEADSVERVLKLPPEDDFVQMDVPRMMALIHERAASREQALAAMKTNTAAVEAKEKAEDPATLPLKHKKAFETIQAELEVESLDAFIDTFIETENQLISLYKLDMEQQAEVKRADDQLTALEAEAEQMHVAQQAARCADASEREAILEKIRVAERKTEESLVERNHWVTTTLEHEALRAPILHLLEVLKTDKHFLQANGYIAAVQDMPLPAIVGIAQERIVELAILGQIKQKKVAPIEPKKEATIVVGPRVPISASASPMSPESVGSFDMLVSSTALPSCLSGDGAVDNTTPVSPEQLLQRALHQ</sequence>
<dbReference type="PANTHER" id="PTHR21694">
    <property type="entry name" value="COILED-COIL DOMAIN-CONTAINING PROTEIN 63"/>
    <property type="match status" value="1"/>
</dbReference>
<evidence type="ECO:0000313" key="6">
    <source>
        <dbReference type="Proteomes" id="UP000243579"/>
    </source>
</evidence>
<feature type="region of interest" description="Disordered" evidence="3">
    <location>
        <begin position="74"/>
        <end position="102"/>
    </location>
</feature>
<accession>A0A1V9ZI48</accession>
<feature type="compositionally biased region" description="Basic and acidic residues" evidence="3">
    <location>
        <begin position="74"/>
        <end position="89"/>
    </location>
</feature>
<dbReference type="EMBL" id="JNBR01000099">
    <property type="protein sequence ID" value="OQR97659.1"/>
    <property type="molecule type" value="Genomic_DNA"/>
</dbReference>
<keyword evidence="6" id="KW-1185">Reference proteome</keyword>
<protein>
    <recommendedName>
        <fullName evidence="4">ODAD1 central coiled coil region domain-containing protein</fullName>
    </recommendedName>
</protein>
<evidence type="ECO:0000313" key="5">
    <source>
        <dbReference type="EMBL" id="OQR97659.1"/>
    </source>
</evidence>
<dbReference type="InterPro" id="IPR049258">
    <property type="entry name" value="ODAD1_CC"/>
</dbReference>
<evidence type="ECO:0000256" key="1">
    <source>
        <dbReference type="ARBA" id="ARBA00023054"/>
    </source>
</evidence>
<dbReference type="InterPro" id="IPR051876">
    <property type="entry name" value="ODA-DC/CCD"/>
</dbReference>
<feature type="coiled-coil region" evidence="2">
    <location>
        <begin position="398"/>
        <end position="425"/>
    </location>
</feature>
<feature type="coiled-coil region" evidence="2">
    <location>
        <begin position="253"/>
        <end position="280"/>
    </location>
</feature>
<dbReference type="PANTHER" id="PTHR21694:SF18">
    <property type="entry name" value="COILED-COIL DOMAIN-CONTAINING PROTEIN 63"/>
    <property type="match status" value="1"/>
</dbReference>
<organism evidence="5 6">
    <name type="scientific">Achlya hypogyna</name>
    <name type="common">Oomycete</name>
    <name type="synonym">Protoachlya hypogyna</name>
    <dbReference type="NCBI Taxonomy" id="1202772"/>
    <lineage>
        <taxon>Eukaryota</taxon>
        <taxon>Sar</taxon>
        <taxon>Stramenopiles</taxon>
        <taxon>Oomycota</taxon>
        <taxon>Saprolegniomycetes</taxon>
        <taxon>Saprolegniales</taxon>
        <taxon>Achlyaceae</taxon>
        <taxon>Achlya</taxon>
    </lineage>
</organism>
<dbReference type="AlphaFoldDB" id="A0A1V9ZI48"/>
<dbReference type="Proteomes" id="UP000243579">
    <property type="component" value="Unassembled WGS sequence"/>
</dbReference>